<dbReference type="PANTHER" id="PTHR11092">
    <property type="entry name" value="SUGAR NUCLEOTIDE EPIMERASE RELATED"/>
    <property type="match status" value="1"/>
</dbReference>
<dbReference type="Pfam" id="PF08338">
    <property type="entry name" value="DUF1731"/>
    <property type="match status" value="1"/>
</dbReference>
<dbReference type="InterPro" id="IPR001509">
    <property type="entry name" value="Epimerase_deHydtase"/>
</dbReference>
<evidence type="ECO:0000313" key="5">
    <source>
        <dbReference type="Proteomes" id="UP000249396"/>
    </source>
</evidence>
<comment type="similarity">
    <text evidence="1">Belongs to the NAD(P)-dependent epimerase/dehydratase family. SDR39U1 subfamily.</text>
</comment>
<comment type="caution">
    <text evidence="4">The sequence shown here is derived from an EMBL/GenBank/DDBJ whole genome shotgun (WGS) entry which is preliminary data.</text>
</comment>
<gene>
    <name evidence="4" type="ORF">DM484_21185</name>
</gene>
<feature type="domain" description="DUF1731" evidence="3">
    <location>
        <begin position="250"/>
        <end position="296"/>
    </location>
</feature>
<feature type="domain" description="NAD-dependent epimerase/dehydratase" evidence="2">
    <location>
        <begin position="3"/>
        <end position="214"/>
    </location>
</feature>
<dbReference type="NCBIfam" id="TIGR01777">
    <property type="entry name" value="yfcH"/>
    <property type="match status" value="1"/>
</dbReference>
<proteinExistence type="inferred from homology"/>
<dbReference type="Gene3D" id="3.40.50.720">
    <property type="entry name" value="NAD(P)-binding Rossmann-like Domain"/>
    <property type="match status" value="1"/>
</dbReference>
<sequence length="298" mass="32553">MEILITGGTGSIGRVLCRTLTEKGHRLTVLSRNPTKVKAICGEGTVAISSLDDLQESDHFDAVVNLAGEAVIGAYWTENRKQILWNSRVAVTRQLTDFISRATVKPRVFISTSAVGFYGNGGDNIINEDSPGSGGYAHTLCQGWEDAASRVKEFGVRLCIVRFGLVLMSHGGMLKSMLPSFRVGLGARIGSGQQWMPWIHCQDLVSMIELLLGNAELCGVFNGVAPNPVTNREFTVSLARHLKRPVFLFVPEWLLKLGMGEMGQLLLDGQRAIPKRFQEAGFVFQYPSLDSALTEIIG</sequence>
<dbReference type="InterPro" id="IPR036291">
    <property type="entry name" value="NAD(P)-bd_dom_sf"/>
</dbReference>
<dbReference type="PANTHER" id="PTHR11092:SF0">
    <property type="entry name" value="EPIMERASE FAMILY PROTEIN SDR39U1"/>
    <property type="match status" value="1"/>
</dbReference>
<name>A0A2W4SNU0_9GAMM</name>
<dbReference type="Pfam" id="PF01370">
    <property type="entry name" value="Epimerase"/>
    <property type="match status" value="1"/>
</dbReference>
<evidence type="ECO:0000259" key="3">
    <source>
        <dbReference type="Pfam" id="PF08338"/>
    </source>
</evidence>
<protein>
    <submittedName>
        <fullName evidence="4">TIGR01777 family protein</fullName>
    </submittedName>
</protein>
<dbReference type="CDD" id="cd05242">
    <property type="entry name" value="SDR_a8"/>
    <property type="match status" value="1"/>
</dbReference>
<dbReference type="EMBL" id="QJPH01000425">
    <property type="protein sequence ID" value="PZN74514.1"/>
    <property type="molecule type" value="Genomic_DNA"/>
</dbReference>
<reference evidence="4 5" key="1">
    <citation type="journal article" date="2018" name="Aquat. Microb. Ecol.">
        <title>Gammaproteobacterial methanotrophs dominate.</title>
        <authorList>
            <person name="Rissanen A.J."/>
            <person name="Saarenheimo J."/>
            <person name="Tiirola M."/>
            <person name="Peura S."/>
            <person name="Aalto S.L."/>
            <person name="Karvinen A."/>
            <person name="Nykanen H."/>
        </authorList>
    </citation>
    <scope>NUCLEOTIDE SEQUENCE [LARGE SCALE GENOMIC DNA]</scope>
    <source>
        <strain evidence="4">AMbin10</strain>
    </source>
</reference>
<dbReference type="SUPFAM" id="SSF51735">
    <property type="entry name" value="NAD(P)-binding Rossmann-fold domains"/>
    <property type="match status" value="1"/>
</dbReference>
<dbReference type="AlphaFoldDB" id="A0A2W4SNU0"/>
<dbReference type="InterPro" id="IPR010099">
    <property type="entry name" value="SDR39U1"/>
</dbReference>
<organism evidence="4 5">
    <name type="scientific">Candidatus Methylumidiphilus alinenensis</name>
    <dbReference type="NCBI Taxonomy" id="2202197"/>
    <lineage>
        <taxon>Bacteria</taxon>
        <taxon>Pseudomonadati</taxon>
        <taxon>Pseudomonadota</taxon>
        <taxon>Gammaproteobacteria</taxon>
        <taxon>Methylococcales</taxon>
        <taxon>Candidatus Methylumidiphilus</taxon>
    </lineage>
</organism>
<accession>A0A2W4SNU0</accession>
<evidence type="ECO:0000259" key="2">
    <source>
        <dbReference type="Pfam" id="PF01370"/>
    </source>
</evidence>
<evidence type="ECO:0000256" key="1">
    <source>
        <dbReference type="ARBA" id="ARBA00009353"/>
    </source>
</evidence>
<dbReference type="InterPro" id="IPR013549">
    <property type="entry name" value="DUF1731"/>
</dbReference>
<evidence type="ECO:0000313" key="4">
    <source>
        <dbReference type="EMBL" id="PZN74514.1"/>
    </source>
</evidence>
<dbReference type="Proteomes" id="UP000249396">
    <property type="component" value="Unassembled WGS sequence"/>
</dbReference>